<name>A0AAE7BF72_9BACT</name>
<evidence type="ECO:0000313" key="10">
    <source>
        <dbReference type="Proteomes" id="UP000503313"/>
    </source>
</evidence>
<dbReference type="GO" id="GO:0051539">
    <property type="term" value="F:4 iron, 4 sulfur cluster binding"/>
    <property type="evidence" value="ECO:0007669"/>
    <property type="project" value="UniProtKB-KW"/>
</dbReference>
<proteinExistence type="predicted"/>
<evidence type="ECO:0000259" key="7">
    <source>
        <dbReference type="Pfam" id="PF04055"/>
    </source>
</evidence>
<evidence type="ECO:0000256" key="1">
    <source>
        <dbReference type="ARBA" id="ARBA00001966"/>
    </source>
</evidence>
<organism evidence="9 10">
    <name type="scientific">Arcobacter defluvii</name>
    <dbReference type="NCBI Taxonomy" id="873191"/>
    <lineage>
        <taxon>Bacteria</taxon>
        <taxon>Pseudomonadati</taxon>
        <taxon>Campylobacterota</taxon>
        <taxon>Epsilonproteobacteria</taxon>
        <taxon>Campylobacterales</taxon>
        <taxon>Arcobacteraceae</taxon>
        <taxon>Arcobacter</taxon>
    </lineage>
</organism>
<reference evidence="9 10" key="1">
    <citation type="submission" date="2020-05" db="EMBL/GenBank/DDBJ databases">
        <title>Complete genome sequencing of Campylobacter and Arcobacter type strains.</title>
        <authorList>
            <person name="Miller W.G."/>
            <person name="Yee E."/>
        </authorList>
    </citation>
    <scope>NUCLEOTIDE SEQUENCE [LARGE SCALE GENOMIC DNA]</scope>
    <source>
        <strain evidence="9 10">LMG 25694</strain>
    </source>
</reference>
<feature type="domain" description="4Fe4S-binding SPASM" evidence="8">
    <location>
        <begin position="220"/>
        <end position="286"/>
    </location>
</feature>
<evidence type="ECO:0000256" key="6">
    <source>
        <dbReference type="ARBA" id="ARBA00023014"/>
    </source>
</evidence>
<dbReference type="PANTHER" id="PTHR43787">
    <property type="entry name" value="FEMO COFACTOR BIOSYNTHESIS PROTEIN NIFB-RELATED"/>
    <property type="match status" value="1"/>
</dbReference>
<dbReference type="KEGG" id="adz:ADFLV_2405"/>
<keyword evidence="10" id="KW-1185">Reference proteome</keyword>
<keyword evidence="6" id="KW-0411">Iron-sulfur</keyword>
<evidence type="ECO:0000256" key="5">
    <source>
        <dbReference type="ARBA" id="ARBA00023004"/>
    </source>
</evidence>
<evidence type="ECO:0000256" key="2">
    <source>
        <dbReference type="ARBA" id="ARBA00022485"/>
    </source>
</evidence>
<dbReference type="GO" id="GO:0046872">
    <property type="term" value="F:metal ion binding"/>
    <property type="evidence" value="ECO:0007669"/>
    <property type="project" value="UniProtKB-KW"/>
</dbReference>
<evidence type="ECO:0000256" key="3">
    <source>
        <dbReference type="ARBA" id="ARBA00022691"/>
    </source>
</evidence>
<sequence length="296" mass="34701">MNIKKFKKVHIEITNICNLKCTFCPPKILPNGIMSLEQFDSLNFQLKPYTKELAYHVVGDPLVLTNLNEYLNISLKHGLKVNITTTANNINEKHYETLLNSTIKQINFSINSYNANSHKKSLDEYLEPIINFVKFAQSRKHEYFINFRIWNLDEEKSAKEFNTKVFDKINEAFNTEINIEEVYKQRPKNIRIDRKIFFNFDEYFNWPSLNNEIVSTKGFCYGLDSHFGILTNGDVIPCCLDQNAVVNLGNTNNTQIEDILKSKKVLDIQKGFKKNILVEELCQKCEYRTRFDEKRI</sequence>
<dbReference type="InterPro" id="IPR013785">
    <property type="entry name" value="Aldolase_TIM"/>
</dbReference>
<dbReference type="Pfam" id="PF13186">
    <property type="entry name" value="SPASM"/>
    <property type="match status" value="1"/>
</dbReference>
<feature type="domain" description="Radical SAM core" evidence="7">
    <location>
        <begin position="11"/>
        <end position="139"/>
    </location>
</feature>
<dbReference type="InterPro" id="IPR023885">
    <property type="entry name" value="4Fe4S-binding_SPASM_dom"/>
</dbReference>
<dbReference type="GO" id="GO:0003824">
    <property type="term" value="F:catalytic activity"/>
    <property type="evidence" value="ECO:0007669"/>
    <property type="project" value="InterPro"/>
</dbReference>
<dbReference type="Pfam" id="PF04055">
    <property type="entry name" value="Radical_SAM"/>
    <property type="match status" value="1"/>
</dbReference>
<dbReference type="CDD" id="cd21122">
    <property type="entry name" value="SPASM_rSAM"/>
    <property type="match status" value="1"/>
</dbReference>
<dbReference type="InterPro" id="IPR058240">
    <property type="entry name" value="rSAM_sf"/>
</dbReference>
<dbReference type="RefSeq" id="WP_014475017.1">
    <property type="nucleotide sequence ID" value="NZ_CP053835.1"/>
</dbReference>
<keyword evidence="5" id="KW-0408">Iron</keyword>
<protein>
    <submittedName>
        <fullName evidence="9">Radical SAM superfamily protein (SPASM domain)</fullName>
    </submittedName>
</protein>
<comment type="cofactor">
    <cofactor evidence="1">
        <name>[4Fe-4S] cluster</name>
        <dbReference type="ChEBI" id="CHEBI:49883"/>
    </cofactor>
</comment>
<gene>
    <name evidence="9" type="ORF">ADFLV_2405</name>
</gene>
<dbReference type="PANTHER" id="PTHR43787:SF10">
    <property type="entry name" value="COFACTOR MODIFYING PROTEIN"/>
    <property type="match status" value="1"/>
</dbReference>
<dbReference type="Proteomes" id="UP000503313">
    <property type="component" value="Chromosome"/>
</dbReference>
<keyword evidence="3" id="KW-0949">S-adenosyl-L-methionine</keyword>
<dbReference type="InterPro" id="IPR007197">
    <property type="entry name" value="rSAM"/>
</dbReference>
<keyword evidence="4" id="KW-0479">Metal-binding</keyword>
<dbReference type="SUPFAM" id="SSF102114">
    <property type="entry name" value="Radical SAM enzymes"/>
    <property type="match status" value="1"/>
</dbReference>
<dbReference type="Gene3D" id="3.20.20.70">
    <property type="entry name" value="Aldolase class I"/>
    <property type="match status" value="1"/>
</dbReference>
<dbReference type="EMBL" id="CP053835">
    <property type="protein sequence ID" value="QKF78400.1"/>
    <property type="molecule type" value="Genomic_DNA"/>
</dbReference>
<accession>A0AAE7BF72</accession>
<evidence type="ECO:0000259" key="8">
    <source>
        <dbReference type="Pfam" id="PF13186"/>
    </source>
</evidence>
<dbReference type="SFLD" id="SFLDS00029">
    <property type="entry name" value="Radical_SAM"/>
    <property type="match status" value="1"/>
</dbReference>
<evidence type="ECO:0000313" key="9">
    <source>
        <dbReference type="EMBL" id="QKF78400.1"/>
    </source>
</evidence>
<evidence type="ECO:0000256" key="4">
    <source>
        <dbReference type="ARBA" id="ARBA00022723"/>
    </source>
</evidence>
<dbReference type="SFLD" id="SFLDG01067">
    <property type="entry name" value="SPASM/twitch_domain_containing"/>
    <property type="match status" value="1"/>
</dbReference>
<keyword evidence="2" id="KW-0004">4Fe-4S</keyword>
<dbReference type="CDD" id="cd01335">
    <property type="entry name" value="Radical_SAM"/>
    <property type="match status" value="1"/>
</dbReference>
<dbReference type="AlphaFoldDB" id="A0AAE7BF72"/>